<proteinExistence type="predicted"/>
<evidence type="ECO:0000313" key="2">
    <source>
        <dbReference type="EMBL" id="KIM86043.1"/>
    </source>
</evidence>
<evidence type="ECO:0000256" key="1">
    <source>
        <dbReference type="SAM" id="MobiDB-lite"/>
    </source>
</evidence>
<organism evidence="2 3">
    <name type="scientific">Piloderma croceum (strain F 1598)</name>
    <dbReference type="NCBI Taxonomy" id="765440"/>
    <lineage>
        <taxon>Eukaryota</taxon>
        <taxon>Fungi</taxon>
        <taxon>Dikarya</taxon>
        <taxon>Basidiomycota</taxon>
        <taxon>Agaricomycotina</taxon>
        <taxon>Agaricomycetes</taxon>
        <taxon>Agaricomycetidae</taxon>
        <taxon>Atheliales</taxon>
        <taxon>Atheliaceae</taxon>
        <taxon>Piloderma</taxon>
    </lineage>
</organism>
<evidence type="ECO:0000313" key="3">
    <source>
        <dbReference type="Proteomes" id="UP000054166"/>
    </source>
</evidence>
<dbReference type="Proteomes" id="UP000054166">
    <property type="component" value="Unassembled WGS sequence"/>
</dbReference>
<dbReference type="InParanoid" id="A0A0C3BIB0"/>
<accession>A0A0C3BIB0</accession>
<dbReference type="AlphaFoldDB" id="A0A0C3BIB0"/>
<dbReference type="EMBL" id="KN832983">
    <property type="protein sequence ID" value="KIM86043.1"/>
    <property type="molecule type" value="Genomic_DNA"/>
</dbReference>
<reference evidence="2 3" key="1">
    <citation type="submission" date="2014-04" db="EMBL/GenBank/DDBJ databases">
        <authorList>
            <consortium name="DOE Joint Genome Institute"/>
            <person name="Kuo A."/>
            <person name="Tarkka M."/>
            <person name="Buscot F."/>
            <person name="Kohler A."/>
            <person name="Nagy L.G."/>
            <person name="Floudas D."/>
            <person name="Copeland A."/>
            <person name="Barry K.W."/>
            <person name="Cichocki N."/>
            <person name="Veneault-Fourrey C."/>
            <person name="LaButti K."/>
            <person name="Lindquist E.A."/>
            <person name="Lipzen A."/>
            <person name="Lundell T."/>
            <person name="Morin E."/>
            <person name="Murat C."/>
            <person name="Sun H."/>
            <person name="Tunlid A."/>
            <person name="Henrissat B."/>
            <person name="Grigoriev I.V."/>
            <person name="Hibbett D.S."/>
            <person name="Martin F."/>
            <person name="Nordberg H.P."/>
            <person name="Cantor M.N."/>
            <person name="Hua S.X."/>
        </authorList>
    </citation>
    <scope>NUCLEOTIDE SEQUENCE [LARGE SCALE GENOMIC DNA]</scope>
    <source>
        <strain evidence="2 3">F 1598</strain>
    </source>
</reference>
<name>A0A0C3BIB0_PILCF</name>
<dbReference type="HOGENOM" id="CLU_1468733_0_0_1"/>
<sequence length="184" mass="18656">MGVSGSAGAGADAGYEYATAAGVAGIGAAGWAVAMQTARSRKDTNNTGISTPEVAGFGAGGGDYPSYEESTAFAGPGPQPHEMYDQGGSQEANFLEAAGAGAVGANRRPSEPTHRMDLARHKSQGSYGNVSEGPGAYSSSSSPPPPGELYAAHYQRGYNPDLAPQKFQQQGYTGRASGGFSQKL</sequence>
<protein>
    <submittedName>
        <fullName evidence="2">Uncharacterized protein</fullName>
    </submittedName>
</protein>
<reference evidence="3" key="2">
    <citation type="submission" date="2015-01" db="EMBL/GenBank/DDBJ databases">
        <title>Evolutionary Origins and Diversification of the Mycorrhizal Mutualists.</title>
        <authorList>
            <consortium name="DOE Joint Genome Institute"/>
            <consortium name="Mycorrhizal Genomics Consortium"/>
            <person name="Kohler A."/>
            <person name="Kuo A."/>
            <person name="Nagy L.G."/>
            <person name="Floudas D."/>
            <person name="Copeland A."/>
            <person name="Barry K.W."/>
            <person name="Cichocki N."/>
            <person name="Veneault-Fourrey C."/>
            <person name="LaButti K."/>
            <person name="Lindquist E.A."/>
            <person name="Lipzen A."/>
            <person name="Lundell T."/>
            <person name="Morin E."/>
            <person name="Murat C."/>
            <person name="Riley R."/>
            <person name="Ohm R."/>
            <person name="Sun H."/>
            <person name="Tunlid A."/>
            <person name="Henrissat B."/>
            <person name="Grigoriev I.V."/>
            <person name="Hibbett D.S."/>
            <person name="Martin F."/>
        </authorList>
    </citation>
    <scope>NUCLEOTIDE SEQUENCE [LARGE SCALE GENOMIC DNA]</scope>
    <source>
        <strain evidence="3">F 1598</strain>
    </source>
</reference>
<keyword evidence="3" id="KW-1185">Reference proteome</keyword>
<feature type="region of interest" description="Disordered" evidence="1">
    <location>
        <begin position="35"/>
        <end position="184"/>
    </location>
</feature>
<dbReference type="OrthoDB" id="3068832at2759"/>
<feature type="compositionally biased region" description="Basic and acidic residues" evidence="1">
    <location>
        <begin position="108"/>
        <end position="120"/>
    </location>
</feature>
<gene>
    <name evidence="2" type="ORF">PILCRDRAFT_5116</name>
</gene>